<feature type="region of interest" description="Disordered" evidence="1">
    <location>
        <begin position="76"/>
        <end position="107"/>
    </location>
</feature>
<feature type="signal peptide" evidence="2">
    <location>
        <begin position="1"/>
        <end position="26"/>
    </location>
</feature>
<keyword evidence="2" id="KW-0732">Signal</keyword>
<gene>
    <name evidence="3" type="ORF">PFFVO_01793</name>
</gene>
<dbReference type="Proteomes" id="UP000030690">
    <property type="component" value="Unassembled WGS sequence"/>
</dbReference>
<protein>
    <submittedName>
        <fullName evidence="3">Uncharacterized protein</fullName>
    </submittedName>
</protein>
<proteinExistence type="predicted"/>
<dbReference type="OrthoDB" id="376276at2759"/>
<evidence type="ECO:0000313" key="3">
    <source>
        <dbReference type="EMBL" id="ETW19220.1"/>
    </source>
</evidence>
<sequence>MSRLFSFLFFCLIIVFFSSSFVFSRGNQISKCVFYDKRNKDLKQVFYVPTNDVNMYKETIRKLLSREISLLEEPLNENSDSHNMSNKKNVSNFEEIKKNDENNNRKRKEMEEKLKYIEKYRNYAKGVLKNVEFKCENVDDLKSKVKCNLCVYTEIVNNKHIRQGQIIQIFMNECMYGFYYYDNINQYTQNNEYNNKSLKDYNSTQKLDDIYFNITKDISEGNVNGINFFKQQSSKYHPVCYVTE</sequence>
<evidence type="ECO:0000256" key="2">
    <source>
        <dbReference type="SAM" id="SignalP"/>
    </source>
</evidence>
<organism evidence="3 4">
    <name type="scientific">Plasmodium falciparum Vietnam Oak-Knoll</name>
    <name type="common">FVO</name>
    <dbReference type="NCBI Taxonomy" id="1036723"/>
    <lineage>
        <taxon>Eukaryota</taxon>
        <taxon>Sar</taxon>
        <taxon>Alveolata</taxon>
        <taxon>Apicomplexa</taxon>
        <taxon>Aconoidasida</taxon>
        <taxon>Haemosporida</taxon>
        <taxon>Plasmodiidae</taxon>
        <taxon>Plasmodium</taxon>
        <taxon>Plasmodium (Laverania)</taxon>
    </lineage>
</organism>
<evidence type="ECO:0000313" key="4">
    <source>
        <dbReference type="Proteomes" id="UP000030690"/>
    </source>
</evidence>
<reference evidence="3 4" key="2">
    <citation type="submission" date="2013-02" db="EMBL/GenBank/DDBJ databases">
        <title>The Genome Sequence of Plasmodium falciparum Vietnam Oak-Knoll (FVO).</title>
        <authorList>
            <consortium name="The Broad Institute Genome Sequencing Platform"/>
            <consortium name="The Broad Institute Genome Sequencing Center for Infectious Disease"/>
            <person name="Neafsey D."/>
            <person name="Cheeseman I."/>
            <person name="Volkman S."/>
            <person name="Adams J."/>
            <person name="Walker B."/>
            <person name="Young S.K."/>
            <person name="Zeng Q."/>
            <person name="Gargeya S."/>
            <person name="Fitzgerald M."/>
            <person name="Haas B."/>
            <person name="Abouelleil A."/>
            <person name="Alvarado L."/>
            <person name="Arachchi H.M."/>
            <person name="Berlin A.M."/>
            <person name="Chapman S.B."/>
            <person name="Dewar J."/>
            <person name="Goldberg J."/>
            <person name="Griggs A."/>
            <person name="Gujja S."/>
            <person name="Hansen M."/>
            <person name="Howarth C."/>
            <person name="Imamovic A."/>
            <person name="Larimer J."/>
            <person name="McCowan C."/>
            <person name="Murphy C."/>
            <person name="Neiman D."/>
            <person name="Pearson M."/>
            <person name="Priest M."/>
            <person name="Roberts A."/>
            <person name="Saif S."/>
            <person name="Shea T."/>
            <person name="Sisk P."/>
            <person name="Sykes S."/>
            <person name="Wortman J."/>
            <person name="Nusbaum C."/>
            <person name="Birren B."/>
        </authorList>
    </citation>
    <scope>NUCLEOTIDE SEQUENCE [LARGE SCALE GENOMIC DNA]</scope>
    <source>
        <strain evidence="4">Vietnam Oak-Knoll (FVO)</strain>
    </source>
</reference>
<feature type="compositionally biased region" description="Polar residues" evidence="1">
    <location>
        <begin position="76"/>
        <end position="91"/>
    </location>
</feature>
<dbReference type="SMR" id="A0A024VAM0"/>
<feature type="chain" id="PRO_5001535986" evidence="2">
    <location>
        <begin position="27"/>
        <end position="244"/>
    </location>
</feature>
<name>A0A024VAM0_PLAFA</name>
<feature type="compositionally biased region" description="Basic and acidic residues" evidence="1">
    <location>
        <begin position="94"/>
        <end position="107"/>
    </location>
</feature>
<accession>A0A024VAM0</accession>
<dbReference type="EMBL" id="KI925068">
    <property type="protein sequence ID" value="ETW19220.1"/>
    <property type="molecule type" value="Genomic_DNA"/>
</dbReference>
<reference evidence="3 4" key="1">
    <citation type="submission" date="2013-02" db="EMBL/GenBank/DDBJ databases">
        <title>The Genome Annotation of Plasmodium falciparum Vietnam Oak-Knoll (FVO).</title>
        <authorList>
            <consortium name="The Broad Institute Genome Sequencing Platform"/>
            <consortium name="The Broad Institute Genome Sequencing Center for Infectious Disease"/>
            <person name="Neafsey D."/>
            <person name="Hoffman S."/>
            <person name="Volkman S."/>
            <person name="Rosenthal P."/>
            <person name="Walker B."/>
            <person name="Young S.K."/>
            <person name="Zeng Q."/>
            <person name="Gargeya S."/>
            <person name="Fitzgerald M."/>
            <person name="Haas B."/>
            <person name="Abouelleil A."/>
            <person name="Allen A.W."/>
            <person name="Alvarado L."/>
            <person name="Arachchi H.M."/>
            <person name="Berlin A.M."/>
            <person name="Chapman S.B."/>
            <person name="Gainer-Dewar J."/>
            <person name="Goldberg J."/>
            <person name="Griggs A."/>
            <person name="Gujja S."/>
            <person name="Hansen M."/>
            <person name="Howarth C."/>
            <person name="Imamovic A."/>
            <person name="Ireland A."/>
            <person name="Larimer J."/>
            <person name="McCowan C."/>
            <person name="Murphy C."/>
            <person name="Pearson M."/>
            <person name="Poon T.W."/>
            <person name="Priest M."/>
            <person name="Roberts A."/>
            <person name="Saif S."/>
            <person name="Shea T."/>
            <person name="Sisk P."/>
            <person name="Sykes S."/>
            <person name="Wortman J."/>
            <person name="Nusbaum C."/>
            <person name="Birren B."/>
        </authorList>
    </citation>
    <scope>NUCLEOTIDE SEQUENCE [LARGE SCALE GENOMIC DNA]</scope>
    <source>
        <strain evidence="4">Vietnam Oak-Knoll (FVO)</strain>
    </source>
</reference>
<dbReference type="AlphaFoldDB" id="A0A024VAM0"/>
<evidence type="ECO:0000256" key="1">
    <source>
        <dbReference type="SAM" id="MobiDB-lite"/>
    </source>
</evidence>